<dbReference type="EMBL" id="MHNI01000011">
    <property type="protein sequence ID" value="OGZ43137.1"/>
    <property type="molecule type" value="Genomic_DNA"/>
</dbReference>
<dbReference type="InterPro" id="IPR056918">
    <property type="entry name" value="8xMP"/>
</dbReference>
<comment type="caution">
    <text evidence="2">The sequence shown here is derived from an EMBL/GenBank/DDBJ whole genome shotgun (WGS) entry which is preliminary data.</text>
</comment>
<name>A0A1G2FZ73_9BACT</name>
<reference evidence="2 3" key="1">
    <citation type="journal article" date="2016" name="Nat. Commun.">
        <title>Thousands of microbial genomes shed light on interconnected biogeochemical processes in an aquifer system.</title>
        <authorList>
            <person name="Anantharaman K."/>
            <person name="Brown C.T."/>
            <person name="Hug L.A."/>
            <person name="Sharon I."/>
            <person name="Castelle C.J."/>
            <person name="Probst A.J."/>
            <person name="Thomas B.C."/>
            <person name="Singh A."/>
            <person name="Wilkins M.J."/>
            <person name="Karaoz U."/>
            <person name="Brodie E.L."/>
            <person name="Williams K.H."/>
            <person name="Hubbard S.S."/>
            <person name="Banfield J.F."/>
        </authorList>
    </citation>
    <scope>NUCLEOTIDE SEQUENCE [LARGE SCALE GENOMIC DNA]</scope>
</reference>
<gene>
    <name evidence="2" type="ORF">A2W41_00380</name>
</gene>
<feature type="transmembrane region" description="Helical" evidence="1">
    <location>
        <begin position="42"/>
        <end position="63"/>
    </location>
</feature>
<keyword evidence="1" id="KW-0812">Transmembrane</keyword>
<keyword evidence="1" id="KW-1133">Transmembrane helix</keyword>
<evidence type="ECO:0000313" key="3">
    <source>
        <dbReference type="Proteomes" id="UP000176700"/>
    </source>
</evidence>
<evidence type="ECO:0000313" key="2">
    <source>
        <dbReference type="EMBL" id="OGZ43137.1"/>
    </source>
</evidence>
<dbReference type="Pfam" id="PF24838">
    <property type="entry name" value="8xMP"/>
    <property type="match status" value="1"/>
</dbReference>
<feature type="transmembrane region" description="Helical" evidence="1">
    <location>
        <begin position="145"/>
        <end position="167"/>
    </location>
</feature>
<accession>A0A1G2FZ73</accession>
<keyword evidence="1" id="KW-0472">Membrane</keyword>
<feature type="transmembrane region" description="Helical" evidence="1">
    <location>
        <begin position="75"/>
        <end position="95"/>
    </location>
</feature>
<dbReference type="AlphaFoldDB" id="A0A1G2FZ73"/>
<organism evidence="2 3">
    <name type="scientific">Candidatus Ryanbacteria bacterium RIFCSPHIGHO2_01_45_13</name>
    <dbReference type="NCBI Taxonomy" id="1802112"/>
    <lineage>
        <taxon>Bacteria</taxon>
        <taxon>Candidatus Ryaniibacteriota</taxon>
    </lineage>
</organism>
<sequence>MSEESTETGSSNDEDEKPAPEDIRLEYQECATLSRFFVGIRFSFFASFITFFVILIGGYHYVWSARRAVFGELQPYLLFVVAFSGLIVAVVGWLVEKRNVFLYRTCDERLQELEEELRIPMGIYRRLRFPTAFSRFLGIPARHVVAIYTMYTAISIVWIILVVYSGYRVWEVW</sequence>
<dbReference type="Proteomes" id="UP000176700">
    <property type="component" value="Unassembled WGS sequence"/>
</dbReference>
<evidence type="ECO:0000256" key="1">
    <source>
        <dbReference type="SAM" id="Phobius"/>
    </source>
</evidence>
<proteinExistence type="predicted"/>
<protein>
    <submittedName>
        <fullName evidence="2">Uncharacterized protein</fullName>
    </submittedName>
</protein>